<feature type="non-terminal residue" evidence="1">
    <location>
        <position position="18"/>
    </location>
</feature>
<comment type="caution">
    <text evidence="1">The sequence shown here is derived from an EMBL/GenBank/DDBJ whole genome shotgun (WGS) entry which is preliminary data.</text>
</comment>
<dbReference type="AlphaFoldDB" id="A0A2C6KMI6"/>
<organism evidence="1 2">
    <name type="scientific">Cystoisospora suis</name>
    <dbReference type="NCBI Taxonomy" id="483139"/>
    <lineage>
        <taxon>Eukaryota</taxon>
        <taxon>Sar</taxon>
        <taxon>Alveolata</taxon>
        <taxon>Apicomplexa</taxon>
        <taxon>Conoidasida</taxon>
        <taxon>Coccidia</taxon>
        <taxon>Eucoccidiorida</taxon>
        <taxon>Eimeriorina</taxon>
        <taxon>Sarcocystidae</taxon>
        <taxon>Cystoisospora</taxon>
    </lineage>
</organism>
<proteinExistence type="predicted"/>
<dbReference type="EMBL" id="MIGC01004742">
    <property type="protein sequence ID" value="PHJ17705.1"/>
    <property type="molecule type" value="Genomic_DNA"/>
</dbReference>
<name>A0A2C6KMI6_9APIC</name>
<dbReference type="Proteomes" id="UP000221165">
    <property type="component" value="Unassembled WGS sequence"/>
</dbReference>
<evidence type="ECO:0000313" key="2">
    <source>
        <dbReference type="Proteomes" id="UP000221165"/>
    </source>
</evidence>
<dbReference type="VEuPathDB" id="ToxoDB:CSUI_008469"/>
<protein>
    <submittedName>
        <fullName evidence="1">Uncharacterized protein</fullName>
    </submittedName>
</protein>
<gene>
    <name evidence="1" type="ORF">CSUI_008469</name>
</gene>
<accession>A0A2C6KMI6</accession>
<evidence type="ECO:0000313" key="1">
    <source>
        <dbReference type="EMBL" id="PHJ17705.1"/>
    </source>
</evidence>
<sequence>MAFRPSLSSFELFFFLIF</sequence>
<reference evidence="1 2" key="1">
    <citation type="journal article" date="2017" name="Int. J. Parasitol.">
        <title>The genome of the protozoan parasite Cystoisospora suis and a reverse vaccinology approach to identify vaccine candidates.</title>
        <authorList>
            <person name="Palmieri N."/>
            <person name="Shrestha A."/>
            <person name="Ruttkowski B."/>
            <person name="Beck T."/>
            <person name="Vogl C."/>
            <person name="Tomley F."/>
            <person name="Blake D.P."/>
            <person name="Joachim A."/>
        </authorList>
    </citation>
    <scope>NUCLEOTIDE SEQUENCE [LARGE SCALE GENOMIC DNA]</scope>
    <source>
        <strain evidence="1 2">Wien I</strain>
    </source>
</reference>
<keyword evidence="2" id="KW-1185">Reference proteome</keyword>